<protein>
    <submittedName>
        <fullName evidence="1">Uncharacterized protein</fullName>
    </submittedName>
</protein>
<name>A0A2W2ATH6_9HYPH</name>
<evidence type="ECO:0000313" key="1">
    <source>
        <dbReference type="EMBL" id="PZF75850.1"/>
    </source>
</evidence>
<dbReference type="RefSeq" id="WP_111199656.1">
    <property type="nucleotide sequence ID" value="NZ_QKVK01000008.1"/>
</dbReference>
<dbReference type="EMBL" id="QKVK01000008">
    <property type="protein sequence ID" value="PZF75850.1"/>
    <property type="molecule type" value="Genomic_DNA"/>
</dbReference>
<gene>
    <name evidence="1" type="ORF">DK847_16655</name>
</gene>
<dbReference type="AlphaFoldDB" id="A0A2W2ATH6"/>
<organism evidence="1 2">
    <name type="scientific">Aestuariivirga litoralis</name>
    <dbReference type="NCBI Taxonomy" id="2650924"/>
    <lineage>
        <taxon>Bacteria</taxon>
        <taxon>Pseudomonadati</taxon>
        <taxon>Pseudomonadota</taxon>
        <taxon>Alphaproteobacteria</taxon>
        <taxon>Hyphomicrobiales</taxon>
        <taxon>Aestuariivirgaceae</taxon>
        <taxon>Aestuariivirga</taxon>
    </lineage>
</organism>
<accession>A0A2W2ATH6</accession>
<sequence>MTNTRSLTELPWSQGGRSGVMRVITKPDDFVELELGELGKCSLPNSVLRTLMITLLNTVRKNQPPFHWTEADRHYTEWDSHAENQQRRLMSDFRNFMEVFIYLASLEFNRTENSVRWKLNGLDLRKHLP</sequence>
<reference evidence="2" key="1">
    <citation type="submission" date="2018-06" db="EMBL/GenBank/DDBJ databases">
        <title>Aestuariibacter litoralis strain KCTC 52945T.</title>
        <authorList>
            <person name="Li X."/>
            <person name="Salam N."/>
            <person name="Li J.-L."/>
            <person name="Chen Y.-M."/>
            <person name="Yang Z.-W."/>
            <person name="Zhang L.-Y."/>
            <person name="Han M.-X."/>
            <person name="Xiao M."/>
            <person name="Li W.-J."/>
        </authorList>
    </citation>
    <scope>NUCLEOTIDE SEQUENCE [LARGE SCALE GENOMIC DNA]</scope>
    <source>
        <strain evidence="2">KCTC 52945</strain>
    </source>
</reference>
<comment type="caution">
    <text evidence="1">The sequence shown here is derived from an EMBL/GenBank/DDBJ whole genome shotgun (WGS) entry which is preliminary data.</text>
</comment>
<keyword evidence="2" id="KW-1185">Reference proteome</keyword>
<dbReference type="Proteomes" id="UP000248795">
    <property type="component" value="Unassembled WGS sequence"/>
</dbReference>
<evidence type="ECO:0000313" key="2">
    <source>
        <dbReference type="Proteomes" id="UP000248795"/>
    </source>
</evidence>
<proteinExistence type="predicted"/>